<name>A0A1Y1ZL60_9PLEO</name>
<feature type="chain" id="PRO_5013163943" evidence="1">
    <location>
        <begin position="24"/>
        <end position="297"/>
    </location>
</feature>
<evidence type="ECO:0000313" key="2">
    <source>
        <dbReference type="EMBL" id="ORY10980.1"/>
    </source>
</evidence>
<dbReference type="EMBL" id="MCFA01000066">
    <property type="protein sequence ID" value="ORY10980.1"/>
    <property type="molecule type" value="Genomic_DNA"/>
</dbReference>
<feature type="signal peptide" evidence="1">
    <location>
        <begin position="1"/>
        <end position="23"/>
    </location>
</feature>
<dbReference type="STRING" id="1231657.A0A1Y1ZL60"/>
<gene>
    <name evidence="2" type="ORF">BCR34DRAFT_664684</name>
</gene>
<dbReference type="AlphaFoldDB" id="A0A1Y1ZL60"/>
<accession>A0A1Y1ZL60</accession>
<sequence length="297" mass="33624">MIFSTHNVAFVFSILILAPTAVGSGLSRCTKWSVRFGWLVGTCLNDENPPVQVESSLLLNQIVAVNNQSQFVWSTRSESYNGPNHPRPMYNPLHVSPQTPPNNPLTATYINNYNGFLLQNFTKTIYVPTWKSTVPVPTFFQLGFYLERSNCSSPFEPLDYYAPVQCKKVDNSNDTGIEHRGWSMAINDGYHLFLFGRDDCHGPQLALLGMEDNRKFCQALSGRVNSYAIRPLWHADYDIDLADGKPFHRGELCAPEQNFAILASDSSDPRTKPIPELEGTIERSEKCRDYTFERLML</sequence>
<protein>
    <submittedName>
        <fullName evidence="2">Uncharacterized protein</fullName>
    </submittedName>
</protein>
<proteinExistence type="predicted"/>
<evidence type="ECO:0000313" key="3">
    <source>
        <dbReference type="Proteomes" id="UP000193144"/>
    </source>
</evidence>
<organism evidence="2 3">
    <name type="scientific">Clohesyomyces aquaticus</name>
    <dbReference type="NCBI Taxonomy" id="1231657"/>
    <lineage>
        <taxon>Eukaryota</taxon>
        <taxon>Fungi</taxon>
        <taxon>Dikarya</taxon>
        <taxon>Ascomycota</taxon>
        <taxon>Pezizomycotina</taxon>
        <taxon>Dothideomycetes</taxon>
        <taxon>Pleosporomycetidae</taxon>
        <taxon>Pleosporales</taxon>
        <taxon>Lindgomycetaceae</taxon>
        <taxon>Clohesyomyces</taxon>
    </lineage>
</organism>
<keyword evidence="3" id="KW-1185">Reference proteome</keyword>
<evidence type="ECO:0000256" key="1">
    <source>
        <dbReference type="SAM" id="SignalP"/>
    </source>
</evidence>
<reference evidence="2" key="1">
    <citation type="submission" date="2016-07" db="EMBL/GenBank/DDBJ databases">
        <title>Pervasive Adenine N6-methylation of Active Genes in Fungi.</title>
        <authorList>
            <consortium name="DOE Joint Genome Institute"/>
            <person name="Mondo S.J."/>
            <person name="Dannebaum R.O."/>
            <person name="Kuo R.C."/>
            <person name="Labutti K."/>
            <person name="Haridas S."/>
            <person name="Kuo A."/>
            <person name="Salamov A."/>
            <person name="Ahrendt S.R."/>
            <person name="Lipzen A."/>
            <person name="Sullivan W."/>
            <person name="Andreopoulos W.B."/>
            <person name="Clum A."/>
            <person name="Lindquist E."/>
            <person name="Daum C."/>
            <person name="Ramamoorthy G.K."/>
            <person name="Gryganskyi A."/>
            <person name="Culley D."/>
            <person name="Magnuson J.K."/>
            <person name="James T.Y."/>
            <person name="O'Malley M.A."/>
            <person name="Stajich J.E."/>
            <person name="Spatafora J.W."/>
            <person name="Visel A."/>
            <person name="Grigoriev I.V."/>
        </authorList>
    </citation>
    <scope>NUCLEOTIDE SEQUENCE [LARGE SCALE GENOMIC DNA]</scope>
    <source>
        <strain evidence="2">CBS 115471</strain>
    </source>
</reference>
<dbReference type="OrthoDB" id="3786281at2759"/>
<comment type="caution">
    <text evidence="2">The sequence shown here is derived from an EMBL/GenBank/DDBJ whole genome shotgun (WGS) entry which is preliminary data.</text>
</comment>
<keyword evidence="1" id="KW-0732">Signal</keyword>
<dbReference type="Proteomes" id="UP000193144">
    <property type="component" value="Unassembled WGS sequence"/>
</dbReference>